<proteinExistence type="predicted"/>
<dbReference type="OrthoDB" id="1798202at2"/>
<keyword evidence="2" id="KW-0240">DNA-directed RNA polymerase</keyword>
<gene>
    <name evidence="2" type="ORF">PIL02S_03468</name>
</gene>
<dbReference type="Pfam" id="PF03118">
    <property type="entry name" value="RNA_pol_A_CTD"/>
    <property type="match status" value="1"/>
</dbReference>
<dbReference type="Proteomes" id="UP000247459">
    <property type="component" value="Unassembled WGS sequence"/>
</dbReference>
<dbReference type="AlphaFoldDB" id="A0A2W0C8E8"/>
<protein>
    <submittedName>
        <fullName evidence="2">DNA-directed RNA polymerase subunit alpha</fullName>
    </submittedName>
</protein>
<dbReference type="GO" id="GO:0006351">
    <property type="term" value="P:DNA-templated transcription"/>
    <property type="evidence" value="ECO:0007669"/>
    <property type="project" value="InterPro"/>
</dbReference>
<accession>A0A2W0C8E8</accession>
<evidence type="ECO:0000313" key="2">
    <source>
        <dbReference type="EMBL" id="PYY28317.1"/>
    </source>
</evidence>
<keyword evidence="2" id="KW-0804">Transcription</keyword>
<evidence type="ECO:0000313" key="3">
    <source>
        <dbReference type="Proteomes" id="UP000247459"/>
    </source>
</evidence>
<feature type="domain" description="RNA polymerase alpha subunit C-terminal" evidence="1">
    <location>
        <begin position="10"/>
        <end position="61"/>
    </location>
</feature>
<sequence>MRGKRDMNAIENIEDLTVRTYAVLKRNGISFVEEIKAMSYKDVTSLKNIHRRSVEELEEKLGIEFK</sequence>
<reference evidence="2 3" key="1">
    <citation type="submission" date="2018-01" db="EMBL/GenBank/DDBJ databases">
        <title>Genome sequence of the PGP bacterium Paenibacillus illinoisensis E3.</title>
        <authorList>
            <person name="Rolli E."/>
            <person name="Marasco R."/>
            <person name="Bessem C."/>
            <person name="Michoud G."/>
            <person name="Gaiarsa S."/>
            <person name="Borin S."/>
            <person name="Daffonchio D."/>
        </authorList>
    </citation>
    <scope>NUCLEOTIDE SEQUENCE [LARGE SCALE GENOMIC DNA]</scope>
    <source>
        <strain evidence="2 3">E3</strain>
    </source>
</reference>
<name>A0A2W0C8E8_9BACL</name>
<dbReference type="GO" id="GO:0003677">
    <property type="term" value="F:DNA binding"/>
    <property type="evidence" value="ECO:0007669"/>
    <property type="project" value="InterPro"/>
</dbReference>
<dbReference type="GO" id="GO:0000428">
    <property type="term" value="C:DNA-directed RNA polymerase complex"/>
    <property type="evidence" value="ECO:0007669"/>
    <property type="project" value="UniProtKB-KW"/>
</dbReference>
<organism evidence="2 3">
    <name type="scientific">Paenibacillus illinoisensis</name>
    <dbReference type="NCBI Taxonomy" id="59845"/>
    <lineage>
        <taxon>Bacteria</taxon>
        <taxon>Bacillati</taxon>
        <taxon>Bacillota</taxon>
        <taxon>Bacilli</taxon>
        <taxon>Bacillales</taxon>
        <taxon>Paenibacillaceae</taxon>
        <taxon>Paenibacillus</taxon>
    </lineage>
</organism>
<dbReference type="SUPFAM" id="SSF47789">
    <property type="entry name" value="C-terminal domain of RNA polymerase alpha subunit"/>
    <property type="match status" value="1"/>
</dbReference>
<evidence type="ECO:0000259" key="1">
    <source>
        <dbReference type="Pfam" id="PF03118"/>
    </source>
</evidence>
<comment type="caution">
    <text evidence="2">The sequence shown here is derived from an EMBL/GenBank/DDBJ whole genome shotgun (WGS) entry which is preliminary data.</text>
</comment>
<dbReference type="EMBL" id="PRLG01000020">
    <property type="protein sequence ID" value="PYY28317.1"/>
    <property type="molecule type" value="Genomic_DNA"/>
</dbReference>
<dbReference type="GO" id="GO:0003899">
    <property type="term" value="F:DNA-directed RNA polymerase activity"/>
    <property type="evidence" value="ECO:0007669"/>
    <property type="project" value="InterPro"/>
</dbReference>
<dbReference type="InterPro" id="IPR011260">
    <property type="entry name" value="RNAP_asu_C"/>
</dbReference>
<dbReference type="Gene3D" id="1.10.150.20">
    <property type="entry name" value="5' to 3' exonuclease, C-terminal subdomain"/>
    <property type="match status" value="1"/>
</dbReference>